<organism evidence="2 3">
    <name type="scientific">Cylindrotheca closterium</name>
    <dbReference type="NCBI Taxonomy" id="2856"/>
    <lineage>
        <taxon>Eukaryota</taxon>
        <taxon>Sar</taxon>
        <taxon>Stramenopiles</taxon>
        <taxon>Ochrophyta</taxon>
        <taxon>Bacillariophyta</taxon>
        <taxon>Bacillariophyceae</taxon>
        <taxon>Bacillariophycidae</taxon>
        <taxon>Bacillariales</taxon>
        <taxon>Bacillariaceae</taxon>
        <taxon>Cylindrotheca</taxon>
    </lineage>
</organism>
<reference evidence="2" key="1">
    <citation type="submission" date="2023-08" db="EMBL/GenBank/DDBJ databases">
        <authorList>
            <person name="Audoor S."/>
            <person name="Bilcke G."/>
        </authorList>
    </citation>
    <scope>NUCLEOTIDE SEQUENCE</scope>
</reference>
<sequence length="262" mass="30286">MSVANMNAEFKTNNSTVEIDSLFRLQLPDDLAQIEELKLVDPLFFAPPFSAPLLSNAMATNQYARKREFAAASQKIVDVTEGPPVKKTKAVPHPSDLDFKDGQQARFRNYQKDQWTERFEELCLFVKKNGHSLVPNSFQENPPLAHWTKRQRYQYKLKIESKPSTMTDDRVLALNALGFVWNAHEAGWEERFHELLKFKAEKGHCNVPSLYKENQKLATWVKCARRQYKLLVAGKKSNMTLERATRLANIGFVWELRPTIMK</sequence>
<evidence type="ECO:0000313" key="3">
    <source>
        <dbReference type="Proteomes" id="UP001295423"/>
    </source>
</evidence>
<feature type="domain" description="Helicase-associated" evidence="1">
    <location>
        <begin position="112"/>
        <end position="179"/>
    </location>
</feature>
<feature type="domain" description="Helicase-associated" evidence="1">
    <location>
        <begin position="184"/>
        <end position="252"/>
    </location>
</feature>
<protein>
    <recommendedName>
        <fullName evidence="1">Helicase-associated domain-containing protein</fullName>
    </recommendedName>
</protein>
<dbReference type="PANTHER" id="PTHR33418:SF1">
    <property type="entry name" value="HELICASE-ASSOCIATED DOMAIN-CONTAINING PROTEIN"/>
    <property type="match status" value="1"/>
</dbReference>
<name>A0AAD2CTE0_9STRA</name>
<evidence type="ECO:0000313" key="2">
    <source>
        <dbReference type="EMBL" id="CAJ1935622.1"/>
    </source>
</evidence>
<dbReference type="Gene3D" id="6.10.140.530">
    <property type="match status" value="2"/>
</dbReference>
<gene>
    <name evidence="2" type="ORF">CYCCA115_LOCUS4835</name>
</gene>
<accession>A0AAD2CTE0</accession>
<keyword evidence="3" id="KW-1185">Reference proteome</keyword>
<dbReference type="InterPro" id="IPR005114">
    <property type="entry name" value="Helicase_assoc"/>
</dbReference>
<dbReference type="EMBL" id="CAKOGP040000491">
    <property type="protein sequence ID" value="CAJ1935622.1"/>
    <property type="molecule type" value="Genomic_DNA"/>
</dbReference>
<evidence type="ECO:0000259" key="1">
    <source>
        <dbReference type="Pfam" id="PF03457"/>
    </source>
</evidence>
<proteinExistence type="predicted"/>
<comment type="caution">
    <text evidence="2">The sequence shown here is derived from an EMBL/GenBank/DDBJ whole genome shotgun (WGS) entry which is preliminary data.</text>
</comment>
<dbReference type="PANTHER" id="PTHR33418">
    <property type="entry name" value="HELICASE-ASSOCIATED"/>
    <property type="match status" value="1"/>
</dbReference>
<dbReference type="Proteomes" id="UP001295423">
    <property type="component" value="Unassembled WGS sequence"/>
</dbReference>
<dbReference type="AlphaFoldDB" id="A0AAD2CTE0"/>
<dbReference type="Pfam" id="PF03457">
    <property type="entry name" value="HA"/>
    <property type="match status" value="2"/>
</dbReference>